<reference evidence="2 3" key="1">
    <citation type="submission" date="2017-03" db="EMBL/GenBank/DDBJ databases">
        <title>Complete genome sequence of Candidatus 'Thiodictyon syntrophicum' sp. nov. strain Cad16T, a photolithoautotroph purple sulfur bacterium isolated from an alpine meromictic lake.</title>
        <authorList>
            <person name="Luedin S.M."/>
            <person name="Pothier J.F."/>
            <person name="Danza F."/>
            <person name="Storelli N."/>
            <person name="Wittwer M."/>
            <person name="Tonolla M."/>
        </authorList>
    </citation>
    <scope>NUCLEOTIDE SEQUENCE [LARGE SCALE GENOMIC DNA]</scope>
    <source>
        <strain evidence="2 3">Cad16T</strain>
    </source>
</reference>
<dbReference type="InterPro" id="IPR029069">
    <property type="entry name" value="HotDog_dom_sf"/>
</dbReference>
<dbReference type="Proteomes" id="UP000232638">
    <property type="component" value="Chromosome"/>
</dbReference>
<proteinExistence type="predicted"/>
<evidence type="ECO:0000259" key="1">
    <source>
        <dbReference type="Pfam" id="PF22818"/>
    </source>
</evidence>
<dbReference type="KEGG" id="tsy:THSYN_02995"/>
<protein>
    <recommendedName>
        <fullName evidence="1">ApeI dehydratase-like domain-containing protein</fullName>
    </recommendedName>
</protein>
<dbReference type="Gene3D" id="3.10.129.10">
    <property type="entry name" value="Hotdog Thioesterase"/>
    <property type="match status" value="1"/>
</dbReference>
<evidence type="ECO:0000313" key="2">
    <source>
        <dbReference type="EMBL" id="AUB80031.1"/>
    </source>
</evidence>
<accession>A0A2K8U4Q3</accession>
<name>A0A2K8U4Q3_9GAMM</name>
<dbReference type="InterPro" id="IPR054545">
    <property type="entry name" value="ApeI-like"/>
</dbReference>
<gene>
    <name evidence="2" type="ORF">THSYN_02995</name>
</gene>
<keyword evidence="3" id="KW-1185">Reference proteome</keyword>
<dbReference type="OrthoDB" id="9812842at2"/>
<dbReference type="AlphaFoldDB" id="A0A2K8U4Q3"/>
<dbReference type="EMBL" id="CP020370">
    <property type="protein sequence ID" value="AUB80031.1"/>
    <property type="molecule type" value="Genomic_DNA"/>
</dbReference>
<feature type="domain" description="ApeI dehydratase-like" evidence="1">
    <location>
        <begin position="8"/>
        <end position="86"/>
    </location>
</feature>
<evidence type="ECO:0000313" key="3">
    <source>
        <dbReference type="Proteomes" id="UP000232638"/>
    </source>
</evidence>
<dbReference type="SUPFAM" id="SSF54637">
    <property type="entry name" value="Thioesterase/thiol ester dehydrase-isomerase"/>
    <property type="match status" value="1"/>
</dbReference>
<organism evidence="2 3">
    <name type="scientific">Candidatus Thiodictyon syntrophicum</name>
    <dbReference type="NCBI Taxonomy" id="1166950"/>
    <lineage>
        <taxon>Bacteria</taxon>
        <taxon>Pseudomonadati</taxon>
        <taxon>Pseudomonadota</taxon>
        <taxon>Gammaproteobacteria</taxon>
        <taxon>Chromatiales</taxon>
        <taxon>Chromatiaceae</taxon>
        <taxon>Thiodictyon</taxon>
    </lineage>
</organism>
<dbReference type="RefSeq" id="WP_100917842.1">
    <property type="nucleotide sequence ID" value="NZ_CP020370.1"/>
</dbReference>
<dbReference type="Pfam" id="PF22818">
    <property type="entry name" value="ApeI-like"/>
    <property type="match status" value="1"/>
</dbReference>
<sequence length="101" mass="10525">MSGAGGFVIPGRHPALAGHFPNLPVVPGSLILEQVLAAWDGPFYALAFAKFHAPLSPNEPVQVRFEPPAGGAARADGLVAFRCLRANELICSGLIRVAPAQ</sequence>